<protein>
    <submittedName>
        <fullName evidence="2">NAD-dependent epimerase/dehydratase family protein</fullName>
    </submittedName>
</protein>
<evidence type="ECO:0000313" key="2">
    <source>
        <dbReference type="EMBL" id="RTQ36641.1"/>
    </source>
</evidence>
<dbReference type="RefSeq" id="WP_126468619.1">
    <property type="nucleotide sequence ID" value="NZ_RXOE01000001.1"/>
</dbReference>
<dbReference type="Gene3D" id="3.90.25.10">
    <property type="entry name" value="UDP-galactose 4-epimerase, domain 1"/>
    <property type="match status" value="1"/>
</dbReference>
<feature type="domain" description="NmrA-like" evidence="1">
    <location>
        <begin position="6"/>
        <end position="288"/>
    </location>
</feature>
<evidence type="ECO:0000259" key="1">
    <source>
        <dbReference type="Pfam" id="PF05368"/>
    </source>
</evidence>
<dbReference type="OrthoDB" id="9798669at2"/>
<dbReference type="Pfam" id="PF05368">
    <property type="entry name" value="NmrA"/>
    <property type="match status" value="1"/>
</dbReference>
<dbReference type="PANTHER" id="PTHR43162">
    <property type="match status" value="1"/>
</dbReference>
<dbReference type="AlphaFoldDB" id="A0A431TR25"/>
<keyword evidence="3" id="KW-1185">Reference proteome</keyword>
<gene>
    <name evidence="2" type="ORF">EJP69_02550</name>
</gene>
<dbReference type="InterPro" id="IPR008030">
    <property type="entry name" value="NmrA-like"/>
</dbReference>
<reference evidence="2 3" key="1">
    <citation type="submission" date="2018-12" db="EMBL/GenBank/DDBJ databases">
        <title>The genome of Variovorax gossypii DSM 100435.</title>
        <authorList>
            <person name="Gao J."/>
            <person name="Sun J."/>
        </authorList>
    </citation>
    <scope>NUCLEOTIDE SEQUENCE [LARGE SCALE GENOMIC DNA]</scope>
    <source>
        <strain evidence="2 3">DSM 100435</strain>
    </source>
</reference>
<accession>A0A431TR25</accession>
<organism evidence="2 3">
    <name type="scientific">Variovorax gossypii</name>
    <dbReference type="NCBI Taxonomy" id="1679495"/>
    <lineage>
        <taxon>Bacteria</taxon>
        <taxon>Pseudomonadati</taxon>
        <taxon>Pseudomonadota</taxon>
        <taxon>Betaproteobacteria</taxon>
        <taxon>Burkholderiales</taxon>
        <taxon>Comamonadaceae</taxon>
        <taxon>Variovorax</taxon>
    </lineage>
</organism>
<proteinExistence type="predicted"/>
<dbReference type="Proteomes" id="UP000267418">
    <property type="component" value="Unassembled WGS sequence"/>
</dbReference>
<dbReference type="InterPro" id="IPR051604">
    <property type="entry name" value="Ergot_Alk_Oxidoreductase"/>
</dbReference>
<evidence type="ECO:0000313" key="3">
    <source>
        <dbReference type="Proteomes" id="UP000267418"/>
    </source>
</evidence>
<dbReference type="EMBL" id="RXOE01000001">
    <property type="protein sequence ID" value="RTQ36641.1"/>
    <property type="molecule type" value="Genomic_DNA"/>
</dbReference>
<dbReference type="Gene3D" id="3.40.50.720">
    <property type="entry name" value="NAD(P)-binding Rossmann-like Domain"/>
    <property type="match status" value="1"/>
</dbReference>
<comment type="caution">
    <text evidence="2">The sequence shown here is derived from an EMBL/GenBank/DDBJ whole genome shotgun (WGS) entry which is preliminary data.</text>
</comment>
<sequence length="298" mass="31178">MSSPPRILVTGATGRLGQLLVPRLLARGAGVRALTRHPARANGLRAQGAATAVGDFDDGDTLRRALEGVSHLFLLSPITPTLADQQIAVIEAAAAAGVERIVKLSGSHWTIDPPGRSLSGDAHREIEAALRRSGIAHRVLRPNAWMQVMLARVASELAAGDELHAPPGDPKVAFIDARDIADVAVEALFEQPASHEASPEPWVLTGGSALGYDEIASIASRLTGRRIVATPLSAQAQQQRQAANAPSPYIARVHAQFAALIVAGEAEPVSDTVADVLGRPPRTVEAFLAETVAGRVPA</sequence>
<dbReference type="InterPro" id="IPR036291">
    <property type="entry name" value="NAD(P)-bd_dom_sf"/>
</dbReference>
<dbReference type="PANTHER" id="PTHR43162:SF1">
    <property type="entry name" value="PRESTALK A DIFFERENTIATION PROTEIN A"/>
    <property type="match status" value="1"/>
</dbReference>
<name>A0A431TR25_9BURK</name>
<dbReference type="SUPFAM" id="SSF51735">
    <property type="entry name" value="NAD(P)-binding Rossmann-fold domains"/>
    <property type="match status" value="1"/>
</dbReference>